<evidence type="ECO:0000313" key="2">
    <source>
        <dbReference type="Proteomes" id="UP001526143"/>
    </source>
</evidence>
<comment type="caution">
    <text evidence="1">The sequence shown here is derived from an EMBL/GenBank/DDBJ whole genome shotgun (WGS) entry which is preliminary data.</text>
</comment>
<proteinExistence type="predicted"/>
<keyword evidence="2" id="KW-1185">Reference proteome</keyword>
<dbReference type="Proteomes" id="UP001526143">
    <property type="component" value="Unassembled WGS sequence"/>
</dbReference>
<evidence type="ECO:0000313" key="1">
    <source>
        <dbReference type="EMBL" id="MCV3212545.1"/>
    </source>
</evidence>
<dbReference type="EMBL" id="JAOWRF010000044">
    <property type="protein sequence ID" value="MCV3212545.1"/>
    <property type="molecule type" value="Genomic_DNA"/>
</dbReference>
<gene>
    <name evidence="1" type="ORF">OGM63_03180</name>
</gene>
<reference evidence="1 2" key="1">
    <citation type="submission" date="2022-10" db="EMBL/GenBank/DDBJ databases">
        <title>Identification of biosynthetic pathway for the production of the potent trypsin inhibitor radiosumin.</title>
        <authorList>
            <person name="Fewer D.P."/>
            <person name="Delbaje E."/>
            <person name="Ouyang X."/>
            <person name="Agostino P.D."/>
            <person name="Wahlsten M."/>
            <person name="Jokela J."/>
            <person name="Permi P."/>
            <person name="Haapaniemi E."/>
            <person name="Koistinen H."/>
        </authorList>
    </citation>
    <scope>NUCLEOTIDE SEQUENCE [LARGE SCALE GENOMIC DNA]</scope>
    <source>
        <strain evidence="1 2">NIES-515</strain>
    </source>
</reference>
<name>A0ABT3AU24_9CYAN</name>
<accession>A0ABT3AU24</accession>
<organism evidence="1 2">
    <name type="scientific">Plectonema radiosum NIES-515</name>
    <dbReference type="NCBI Taxonomy" id="2986073"/>
    <lineage>
        <taxon>Bacteria</taxon>
        <taxon>Bacillati</taxon>
        <taxon>Cyanobacteriota</taxon>
        <taxon>Cyanophyceae</taxon>
        <taxon>Oscillatoriophycideae</taxon>
        <taxon>Oscillatoriales</taxon>
        <taxon>Microcoleaceae</taxon>
        <taxon>Plectonema</taxon>
    </lineage>
</organism>
<protein>
    <submittedName>
        <fullName evidence="1">Uncharacterized protein</fullName>
    </submittedName>
</protein>
<sequence>MSQEIKDGIEFVLMTMFWFKRSRFFQIESSHDLELISAVDFTIFMSSK</sequence>